<feature type="region of interest" description="Disordered" evidence="1">
    <location>
        <begin position="378"/>
        <end position="399"/>
    </location>
</feature>
<feature type="compositionally biased region" description="Basic and acidic residues" evidence="1">
    <location>
        <begin position="382"/>
        <end position="395"/>
    </location>
</feature>
<dbReference type="AlphaFoldDB" id="A0A7S1BCK8"/>
<feature type="compositionally biased region" description="Acidic residues" evidence="1">
    <location>
        <begin position="244"/>
        <end position="253"/>
    </location>
</feature>
<feature type="region of interest" description="Disordered" evidence="1">
    <location>
        <begin position="169"/>
        <end position="300"/>
    </location>
</feature>
<sequence>MTTIQIGNPVLFHTLPPNQPNDEAIFRQYNSCVEFTFRANMSSTNARKLRRLNAIFEKAADRNVRGIREDKLLKILPEGTALKFGIDPNKLLHKVKTIKSSCYDPDTNTNENVHPNVPGTDESTSYRFISRGTFLAMFALESSTFINTTAQNELALRTITPNKAEVLKRPQSRIRFSKNENHPLVNSTSASKDRKTQSRSGRGSREKNMKYKDKQKPKRNKKTNTDPQRSRRKIKKPFKLPKDDDTESDEQDNELAYGEQLRPLPLSEQSANPAFYSTPEQNRNKVRRRRQEAKRKERNKKKVLKELEEVERKKLAMSNSSLVDECQLLNSVARALRSLLPRVNAVVGIAPPGDDGTDASRTSKQENKLIDKSIGVGGRQMRRAEKLSQDQKSVEFENQWMSDDSLRSMSPELEGRKRCASLL</sequence>
<reference evidence="2" key="1">
    <citation type="submission" date="2021-01" db="EMBL/GenBank/DDBJ databases">
        <authorList>
            <person name="Corre E."/>
            <person name="Pelletier E."/>
            <person name="Niang G."/>
            <person name="Scheremetjew M."/>
            <person name="Finn R."/>
            <person name="Kale V."/>
            <person name="Holt S."/>
            <person name="Cochrane G."/>
            <person name="Meng A."/>
            <person name="Brown T."/>
            <person name="Cohen L."/>
        </authorList>
    </citation>
    <scope>NUCLEOTIDE SEQUENCE</scope>
    <source>
        <strain evidence="2">308</strain>
    </source>
</reference>
<gene>
    <name evidence="2" type="ORF">CHYS00102_LOCUS8216</name>
</gene>
<feature type="compositionally biased region" description="Basic and acidic residues" evidence="1">
    <location>
        <begin position="203"/>
        <end position="214"/>
    </location>
</feature>
<accession>A0A7S1BCK8</accession>
<dbReference type="EMBL" id="HBFR01011386">
    <property type="protein sequence ID" value="CAD8881029.1"/>
    <property type="molecule type" value="Transcribed_RNA"/>
</dbReference>
<feature type="compositionally biased region" description="Basic residues" evidence="1">
    <location>
        <begin position="230"/>
        <end position="239"/>
    </location>
</feature>
<evidence type="ECO:0000313" key="2">
    <source>
        <dbReference type="EMBL" id="CAD8881029.1"/>
    </source>
</evidence>
<evidence type="ECO:0000256" key="1">
    <source>
        <dbReference type="SAM" id="MobiDB-lite"/>
    </source>
</evidence>
<proteinExistence type="predicted"/>
<name>A0A7S1BCK8_9STRA</name>
<organism evidence="2">
    <name type="scientific">Corethron hystrix</name>
    <dbReference type="NCBI Taxonomy" id="216773"/>
    <lineage>
        <taxon>Eukaryota</taxon>
        <taxon>Sar</taxon>
        <taxon>Stramenopiles</taxon>
        <taxon>Ochrophyta</taxon>
        <taxon>Bacillariophyta</taxon>
        <taxon>Coscinodiscophyceae</taxon>
        <taxon>Corethrophycidae</taxon>
        <taxon>Corethrales</taxon>
        <taxon>Corethraceae</taxon>
        <taxon>Corethron</taxon>
    </lineage>
</organism>
<feature type="compositionally biased region" description="Basic residues" evidence="1">
    <location>
        <begin position="284"/>
        <end position="300"/>
    </location>
</feature>
<protein>
    <submittedName>
        <fullName evidence="2">Uncharacterized protein</fullName>
    </submittedName>
</protein>